<dbReference type="GO" id="GO:0006508">
    <property type="term" value="P:proteolysis"/>
    <property type="evidence" value="ECO:0007669"/>
    <property type="project" value="UniProtKB-KW"/>
</dbReference>
<keyword evidence="3" id="KW-0378">Hydrolase</keyword>
<dbReference type="GO" id="GO:0004252">
    <property type="term" value="F:serine-type endopeptidase activity"/>
    <property type="evidence" value="ECO:0007669"/>
    <property type="project" value="InterPro"/>
</dbReference>
<dbReference type="SUPFAM" id="SSF50156">
    <property type="entry name" value="PDZ domain-like"/>
    <property type="match status" value="1"/>
</dbReference>
<accession>A0A381VPY7</accession>
<dbReference type="Gene3D" id="2.30.42.10">
    <property type="match status" value="1"/>
</dbReference>
<dbReference type="InterPro" id="IPR001478">
    <property type="entry name" value="PDZ"/>
</dbReference>
<dbReference type="Pfam" id="PF13365">
    <property type="entry name" value="Trypsin_2"/>
    <property type="match status" value="1"/>
</dbReference>
<evidence type="ECO:0000256" key="3">
    <source>
        <dbReference type="ARBA" id="ARBA00022801"/>
    </source>
</evidence>
<name>A0A381VPY7_9ZZZZ</name>
<dbReference type="InterPro" id="IPR036034">
    <property type="entry name" value="PDZ_sf"/>
</dbReference>
<dbReference type="InterPro" id="IPR001940">
    <property type="entry name" value="Peptidase_S1C"/>
</dbReference>
<dbReference type="PANTHER" id="PTHR22939:SF129">
    <property type="entry name" value="SERINE PROTEASE HTRA2, MITOCHONDRIAL"/>
    <property type="match status" value="1"/>
</dbReference>
<evidence type="ECO:0000259" key="4">
    <source>
        <dbReference type="SMART" id="SM00228"/>
    </source>
</evidence>
<proteinExistence type="inferred from homology"/>
<dbReference type="AlphaFoldDB" id="A0A381VPY7"/>
<feature type="non-terminal residue" evidence="5">
    <location>
        <position position="1"/>
    </location>
</feature>
<evidence type="ECO:0000313" key="5">
    <source>
        <dbReference type="EMBL" id="SVA42370.1"/>
    </source>
</evidence>
<dbReference type="InterPro" id="IPR009003">
    <property type="entry name" value="Peptidase_S1_PA"/>
</dbReference>
<gene>
    <name evidence="5" type="ORF">METZ01_LOCUS95224</name>
</gene>
<dbReference type="EMBL" id="UINC01009448">
    <property type="protein sequence ID" value="SVA42370.1"/>
    <property type="molecule type" value="Genomic_DNA"/>
</dbReference>
<organism evidence="5">
    <name type="scientific">marine metagenome</name>
    <dbReference type="NCBI Taxonomy" id="408172"/>
    <lineage>
        <taxon>unclassified sequences</taxon>
        <taxon>metagenomes</taxon>
        <taxon>ecological metagenomes</taxon>
    </lineage>
</organism>
<evidence type="ECO:0000256" key="1">
    <source>
        <dbReference type="ARBA" id="ARBA00010541"/>
    </source>
</evidence>
<dbReference type="Gene3D" id="2.40.10.120">
    <property type="match status" value="1"/>
</dbReference>
<evidence type="ECO:0000256" key="2">
    <source>
        <dbReference type="ARBA" id="ARBA00022670"/>
    </source>
</evidence>
<feature type="domain" description="PDZ" evidence="4">
    <location>
        <begin position="263"/>
        <end position="345"/>
    </location>
</feature>
<protein>
    <recommendedName>
        <fullName evidence="4">PDZ domain-containing protein</fullName>
    </recommendedName>
</protein>
<dbReference type="SMART" id="SM00228">
    <property type="entry name" value="PDZ"/>
    <property type="match status" value="1"/>
</dbReference>
<reference evidence="5" key="1">
    <citation type="submission" date="2018-05" db="EMBL/GenBank/DDBJ databases">
        <authorList>
            <person name="Lanie J.A."/>
            <person name="Ng W.-L."/>
            <person name="Kazmierczak K.M."/>
            <person name="Andrzejewski T.M."/>
            <person name="Davidsen T.M."/>
            <person name="Wayne K.J."/>
            <person name="Tettelin H."/>
            <person name="Glass J.I."/>
            <person name="Rusch D."/>
            <person name="Podicherti R."/>
            <person name="Tsui H.-C.T."/>
            <person name="Winkler M.E."/>
        </authorList>
    </citation>
    <scope>NUCLEOTIDE SEQUENCE</scope>
</reference>
<sequence length="363" mass="38731">VVMAVVFVMTGSGVASVEKLWTEKATVTNQDVSPVGGTLFRSLAEKLSPAVVNVRPMKKVVKTYGNFPYRFPYGTPPQMKPHGPNEFRQRGEGSGFIIHKDGYILTNAHVIEGSDSLQVALSTGGLFKGRVIGMDQVADLALIKIDAPNSLPVLPLGKSDQLKPGDWVMAIGSPFGLDLTVTVGIVSAKGRSLGATPYDDFIQTDTPINPGNSGGPLINTQGEVVGINTAVLQMGQGLGFSLPVDLAKKLIPELKAHGKVTRSWLGVSVQDITLTDKETLNLSVDQGSLVREVVVDSPAYKAGLKQNDVIVEFGGHAINNSRTLPKEVVYTPYGEEVSLKLVRGGKTMTIGVTLQPFPEHMMS</sequence>
<dbReference type="PRINTS" id="PR00834">
    <property type="entry name" value="PROTEASES2C"/>
</dbReference>
<dbReference type="Pfam" id="PF13180">
    <property type="entry name" value="PDZ_2"/>
    <property type="match status" value="1"/>
</dbReference>
<keyword evidence="2" id="KW-0645">Protease</keyword>
<comment type="similarity">
    <text evidence="1">Belongs to the peptidase S1C family.</text>
</comment>
<dbReference type="PANTHER" id="PTHR22939">
    <property type="entry name" value="SERINE PROTEASE FAMILY S1C HTRA-RELATED"/>
    <property type="match status" value="1"/>
</dbReference>
<dbReference type="SUPFAM" id="SSF50494">
    <property type="entry name" value="Trypsin-like serine proteases"/>
    <property type="match status" value="1"/>
</dbReference>